<feature type="transmembrane region" description="Helical" evidence="3">
    <location>
        <begin position="25"/>
        <end position="48"/>
    </location>
</feature>
<dbReference type="PANTHER" id="PTHR16026:SF0">
    <property type="entry name" value="CARTILAGE ACIDIC PROTEIN 1"/>
    <property type="match status" value="1"/>
</dbReference>
<dbReference type="EMBL" id="JBJQND010000001">
    <property type="protein sequence ID" value="KAL3891228.1"/>
    <property type="molecule type" value="Genomic_DNA"/>
</dbReference>
<dbReference type="SUPFAM" id="SSF69318">
    <property type="entry name" value="Integrin alpha N-terminal domain"/>
    <property type="match status" value="1"/>
</dbReference>
<keyword evidence="1" id="KW-0732">Signal</keyword>
<feature type="region of interest" description="Disordered" evidence="2">
    <location>
        <begin position="533"/>
        <end position="579"/>
    </location>
</feature>
<dbReference type="InterPro" id="IPR011519">
    <property type="entry name" value="UnbV_ASPIC"/>
</dbReference>
<organism evidence="5 6">
    <name type="scientific">Sinanodonta woodiana</name>
    <name type="common">Chinese pond mussel</name>
    <name type="synonym">Anodonta woodiana</name>
    <dbReference type="NCBI Taxonomy" id="1069815"/>
    <lineage>
        <taxon>Eukaryota</taxon>
        <taxon>Metazoa</taxon>
        <taxon>Spiralia</taxon>
        <taxon>Lophotrochozoa</taxon>
        <taxon>Mollusca</taxon>
        <taxon>Bivalvia</taxon>
        <taxon>Autobranchia</taxon>
        <taxon>Heteroconchia</taxon>
        <taxon>Palaeoheterodonta</taxon>
        <taxon>Unionida</taxon>
        <taxon>Unionoidea</taxon>
        <taxon>Unionidae</taxon>
        <taxon>Unioninae</taxon>
        <taxon>Sinanodonta</taxon>
    </lineage>
</organism>
<dbReference type="InterPro" id="IPR027039">
    <property type="entry name" value="Crtac1"/>
</dbReference>
<comment type="caution">
    <text evidence="5">The sequence shown here is derived from an EMBL/GenBank/DDBJ whole genome shotgun (WGS) entry which is preliminary data.</text>
</comment>
<feature type="domain" description="ASPIC/UnbV" evidence="4">
    <location>
        <begin position="468"/>
        <end position="524"/>
    </location>
</feature>
<feature type="compositionally biased region" description="Basic and acidic residues" evidence="2">
    <location>
        <begin position="553"/>
        <end position="579"/>
    </location>
</feature>
<dbReference type="Gene3D" id="2.130.10.130">
    <property type="entry name" value="Integrin alpha, N-terminal"/>
    <property type="match status" value="2"/>
</dbReference>
<evidence type="ECO:0000313" key="5">
    <source>
        <dbReference type="EMBL" id="KAL3891228.1"/>
    </source>
</evidence>
<dbReference type="InterPro" id="IPR028994">
    <property type="entry name" value="Integrin_alpha_N"/>
</dbReference>
<evidence type="ECO:0000256" key="3">
    <source>
        <dbReference type="SAM" id="Phobius"/>
    </source>
</evidence>
<dbReference type="Pfam" id="PF07593">
    <property type="entry name" value="UnbV_ASPIC"/>
    <property type="match status" value="1"/>
</dbReference>
<dbReference type="PANTHER" id="PTHR16026">
    <property type="entry name" value="CARTILAGE ACIDIC PROTEIN 1"/>
    <property type="match status" value="1"/>
</dbReference>
<keyword evidence="6" id="KW-1185">Reference proteome</keyword>
<keyword evidence="3" id="KW-0812">Transmembrane</keyword>
<evidence type="ECO:0000256" key="1">
    <source>
        <dbReference type="ARBA" id="ARBA00022729"/>
    </source>
</evidence>
<dbReference type="AlphaFoldDB" id="A0ABD3Y0P1"/>
<reference evidence="5 6" key="1">
    <citation type="submission" date="2024-11" db="EMBL/GenBank/DDBJ databases">
        <title>Chromosome-level genome assembly of the freshwater bivalve Anodonta woodiana.</title>
        <authorList>
            <person name="Chen X."/>
        </authorList>
    </citation>
    <scope>NUCLEOTIDE SEQUENCE [LARGE SCALE GENOMIC DNA]</scope>
    <source>
        <strain evidence="5">MN2024</strain>
        <tissue evidence="5">Gills</tissue>
    </source>
</reference>
<proteinExistence type="predicted"/>
<evidence type="ECO:0000259" key="4">
    <source>
        <dbReference type="Pfam" id="PF07593"/>
    </source>
</evidence>
<evidence type="ECO:0000313" key="6">
    <source>
        <dbReference type="Proteomes" id="UP001634394"/>
    </source>
</evidence>
<keyword evidence="3" id="KW-1133">Transmembrane helix</keyword>
<dbReference type="InterPro" id="IPR013517">
    <property type="entry name" value="FG-GAP"/>
</dbReference>
<accession>A0ABD3Y0P1</accession>
<evidence type="ECO:0000256" key="2">
    <source>
        <dbReference type="SAM" id="MobiDB-lite"/>
    </source>
</evidence>
<protein>
    <recommendedName>
        <fullName evidence="4">ASPIC/UnbV domain-containing protein</fullName>
    </recommendedName>
</protein>
<dbReference type="Proteomes" id="UP001634394">
    <property type="component" value="Unassembled WGS sequence"/>
</dbReference>
<sequence length="579" mass="65178">MAWSFFCSRGNTKNTAISRHNIMQAFGYIVLSVLYGNAGGIFTSLGWLDHINTTQRNYGIAVSDVDNDSDMEFIVACFSGPNFVFKYDRIYRRLENIALPFTPYEELRDPYGRAVAVCACDIDGDGREEIYFLNTNHAYAGDILLKWRDGQYEDLYKDYVNEEVEAEGYAGRSVACLDRLGTGKFSFIITTYAHHGYGRFLLIEMDENDPRNNPENGVIVLKNMAKDVGINRATGGRGIVVGPILGNFGKLDIFFANEGNPRLGNHGANFLFRNIGNGTFFDVARSYGLADEEQNGSGVALADLNNDCLVDIVYGNWKGNHRIFLQKQLENGQRKFENVARQQDFEKASMVRTVIVADFNNDGYSEIFINNIYNYLKRGIQPNRLFTVKWRQNEKFLDVMPYDIGDALEPSMCGTGGAVTDINGDGVLDLLLSHGEHLKQKLTIYTTKVNMNNNWIRVFPKSKFGAPARGASVYLTLDTGEERLQIIDSGSGYLCQMEPIAHFGLHRASAVNLKVVWPDGKLKTRVLTNKDDKTTIIVEHPQRMESPNNSEQSEDKWNSTKPSRDKRNSTLESHEHGEL</sequence>
<keyword evidence="3" id="KW-0472">Membrane</keyword>
<name>A0ABD3Y0P1_SINWO</name>
<gene>
    <name evidence="5" type="ORF">ACJMK2_003491</name>
</gene>
<dbReference type="Pfam" id="PF13517">
    <property type="entry name" value="FG-GAP_3"/>
    <property type="match status" value="1"/>
</dbReference>